<accession>A0ABN1LI55</accession>
<organism evidence="2 3">
    <name type="scientific">Aliiglaciecola litoralis</name>
    <dbReference type="NCBI Taxonomy" id="582857"/>
    <lineage>
        <taxon>Bacteria</taxon>
        <taxon>Pseudomonadati</taxon>
        <taxon>Pseudomonadota</taxon>
        <taxon>Gammaproteobacteria</taxon>
        <taxon>Alteromonadales</taxon>
        <taxon>Alteromonadaceae</taxon>
        <taxon>Aliiglaciecola</taxon>
    </lineage>
</organism>
<keyword evidence="3" id="KW-1185">Reference proteome</keyword>
<keyword evidence="1" id="KW-0812">Transmembrane</keyword>
<gene>
    <name evidence="2" type="ORF">GCM10009114_18100</name>
</gene>
<proteinExistence type="predicted"/>
<keyword evidence="1" id="KW-0472">Membrane</keyword>
<dbReference type="EMBL" id="BAAAFD010000004">
    <property type="protein sequence ID" value="GAA0856386.1"/>
    <property type="molecule type" value="Genomic_DNA"/>
</dbReference>
<dbReference type="RefSeq" id="WP_343858975.1">
    <property type="nucleotide sequence ID" value="NZ_BAAAFD010000004.1"/>
</dbReference>
<reference evidence="2 3" key="1">
    <citation type="journal article" date="2019" name="Int. J. Syst. Evol. Microbiol.">
        <title>The Global Catalogue of Microorganisms (GCM) 10K type strain sequencing project: providing services to taxonomists for standard genome sequencing and annotation.</title>
        <authorList>
            <consortium name="The Broad Institute Genomics Platform"/>
            <consortium name="The Broad Institute Genome Sequencing Center for Infectious Disease"/>
            <person name="Wu L."/>
            <person name="Ma J."/>
        </authorList>
    </citation>
    <scope>NUCLEOTIDE SEQUENCE [LARGE SCALE GENOMIC DNA]</scope>
    <source>
        <strain evidence="2 3">JCM 15896</strain>
    </source>
</reference>
<evidence type="ECO:0000313" key="3">
    <source>
        <dbReference type="Proteomes" id="UP001500359"/>
    </source>
</evidence>
<protein>
    <submittedName>
        <fullName evidence="2">Uncharacterized protein</fullName>
    </submittedName>
</protein>
<keyword evidence="1" id="KW-1133">Transmembrane helix</keyword>
<name>A0ABN1LI55_9ALTE</name>
<comment type="caution">
    <text evidence="2">The sequence shown here is derived from an EMBL/GenBank/DDBJ whole genome shotgun (WGS) entry which is preliminary data.</text>
</comment>
<evidence type="ECO:0000256" key="1">
    <source>
        <dbReference type="SAM" id="Phobius"/>
    </source>
</evidence>
<evidence type="ECO:0000313" key="2">
    <source>
        <dbReference type="EMBL" id="GAA0856386.1"/>
    </source>
</evidence>
<dbReference type="Proteomes" id="UP001500359">
    <property type="component" value="Unassembled WGS sequence"/>
</dbReference>
<feature type="transmembrane region" description="Helical" evidence="1">
    <location>
        <begin position="6"/>
        <end position="23"/>
    </location>
</feature>
<sequence>MNKHKIWLVLIVSVLCVWTYKIYNTTQAYHTAIANIENHDEIEAALGNYRVTYDWWFGVFRALRYGKIQEFEFHLSGDKDDAVSVVEVVKDGTIWEVSCINVVNGKYLNNRIIQDC</sequence>